<evidence type="ECO:0000259" key="1">
    <source>
        <dbReference type="PROSITE" id="PS51020"/>
    </source>
</evidence>
<dbReference type="EMBL" id="FZQP02006771">
    <property type="protein sequence ID" value="VVD03423.1"/>
    <property type="molecule type" value="Genomic_DNA"/>
</dbReference>
<dbReference type="PROSITE" id="PS51020">
    <property type="entry name" value="SPONDIN"/>
    <property type="match status" value="1"/>
</dbReference>
<proteinExistence type="predicted"/>
<dbReference type="Gene3D" id="2.60.40.2130">
    <property type="entry name" value="F-spondin domain"/>
    <property type="match status" value="1"/>
</dbReference>
<feature type="domain" description="Spondin" evidence="1">
    <location>
        <begin position="5"/>
        <end position="201"/>
    </location>
</feature>
<dbReference type="PANTHER" id="PTHR11311">
    <property type="entry name" value="SPONDIN"/>
    <property type="match status" value="1"/>
</dbReference>
<dbReference type="NCBIfam" id="NF038123">
    <property type="entry name" value="NF038123_dom"/>
    <property type="match status" value="1"/>
</dbReference>
<dbReference type="GO" id="GO:0031012">
    <property type="term" value="C:extracellular matrix"/>
    <property type="evidence" value="ECO:0007669"/>
    <property type="project" value="TreeGrafter"/>
</dbReference>
<gene>
    <name evidence="2" type="ORF">LSINAPIS_LOCUS13427</name>
</gene>
<dbReference type="Proteomes" id="UP000324832">
    <property type="component" value="Unassembled WGS sequence"/>
</dbReference>
<name>A0A5E4R2H0_9NEOP</name>
<organism evidence="2 3">
    <name type="scientific">Leptidea sinapis</name>
    <dbReference type="NCBI Taxonomy" id="189913"/>
    <lineage>
        <taxon>Eukaryota</taxon>
        <taxon>Metazoa</taxon>
        <taxon>Ecdysozoa</taxon>
        <taxon>Arthropoda</taxon>
        <taxon>Hexapoda</taxon>
        <taxon>Insecta</taxon>
        <taxon>Pterygota</taxon>
        <taxon>Neoptera</taxon>
        <taxon>Endopterygota</taxon>
        <taxon>Lepidoptera</taxon>
        <taxon>Glossata</taxon>
        <taxon>Ditrysia</taxon>
        <taxon>Papilionoidea</taxon>
        <taxon>Pieridae</taxon>
        <taxon>Dismorphiinae</taxon>
        <taxon>Leptidea</taxon>
    </lineage>
</organism>
<evidence type="ECO:0000313" key="3">
    <source>
        <dbReference type="Proteomes" id="UP000324832"/>
    </source>
</evidence>
<dbReference type="PANTHER" id="PTHR11311:SF16">
    <property type="entry name" value="SPONDIN-1"/>
    <property type="match status" value="1"/>
</dbReference>
<protein>
    <recommendedName>
        <fullName evidence="1">Spondin domain-containing protein</fullName>
    </recommendedName>
</protein>
<dbReference type="InterPro" id="IPR051418">
    <property type="entry name" value="Spondin/Thrombospondin_T1"/>
</dbReference>
<dbReference type="InterPro" id="IPR038678">
    <property type="entry name" value="Spondin_N_sf"/>
</dbReference>
<accession>A0A5E4R2H0</accession>
<dbReference type="InterPro" id="IPR009465">
    <property type="entry name" value="Spondin_N"/>
</dbReference>
<keyword evidence="3" id="KW-1185">Reference proteome</keyword>
<sequence>MKQPIVEPCCACDEAKYEVTFEGLWSRNIHPRDFPPETERAHFSDVIGASHTAQYRVWQEGRTATAGLKRLADDGSATTLEKELKSESEHIRTIIKARGITWQQVSGGGIPSTFAVFRVDAKHHLVSLASKLAPSPDWFVGVSALELCNSNCTWTQSAILPLPIAVLQYQLPQYVLYVRIGPGMLDHPSSALREKSDRSPD</sequence>
<evidence type="ECO:0000313" key="2">
    <source>
        <dbReference type="EMBL" id="VVD03423.1"/>
    </source>
</evidence>
<dbReference type="AlphaFoldDB" id="A0A5E4R2H0"/>
<dbReference type="GO" id="GO:0007155">
    <property type="term" value="P:cell adhesion"/>
    <property type="evidence" value="ECO:0007669"/>
    <property type="project" value="TreeGrafter"/>
</dbReference>
<dbReference type="Pfam" id="PF06468">
    <property type="entry name" value="Spond_N"/>
    <property type="match status" value="1"/>
</dbReference>
<dbReference type="FunFam" id="2.60.40.2130:FF:000002">
    <property type="entry name" value="Putative Spondin-1"/>
    <property type="match status" value="1"/>
</dbReference>
<reference evidence="2 3" key="1">
    <citation type="submission" date="2017-07" db="EMBL/GenBank/DDBJ databases">
        <authorList>
            <person name="Talla V."/>
            <person name="Backstrom N."/>
        </authorList>
    </citation>
    <scope>NUCLEOTIDE SEQUENCE [LARGE SCALE GENOMIC DNA]</scope>
</reference>